<comment type="pathway">
    <text evidence="2">Glycan metabolism; lacto-N-neotetraose biosynthesis.</text>
</comment>
<dbReference type="UniPathway" id="UPA00501"/>
<evidence type="ECO:0000313" key="5">
    <source>
        <dbReference type="EMBL" id="OLP07293.1"/>
    </source>
</evidence>
<dbReference type="AlphaFoldDB" id="A0A1Q8YH16"/>
<protein>
    <submittedName>
        <fullName evidence="5">Putative glycosyltransferase family 25</fullName>
    </submittedName>
</protein>
<dbReference type="GO" id="GO:0016740">
    <property type="term" value="F:transferase activity"/>
    <property type="evidence" value="ECO:0007669"/>
    <property type="project" value="UniProtKB-KW"/>
</dbReference>
<dbReference type="STRING" id="81479.RA876_00330"/>
<name>A0A1Q8YH16_9BURK</name>
<comment type="caution">
    <text evidence="5">The sequence shown here is derived from an EMBL/GenBank/DDBJ whole genome shotgun (WGS) entry which is preliminary data.</text>
</comment>
<sequence length="278" mass="31749">MQAMPVFVVSLKTATDRRAALKSHLDDLGIRFEWFDAIRGDQLSLPYRQQVNPVGNMSPGQLGCYLSHIHIYEQIIAQALPVALILEDDAVLHPSVKNLIETGCLNLDFDYCFLGSDDCGDAGYVYYDAAKPSRLSTQHMAFPLSSGPFCLHAYCITLEGAKKRVACAYPLRRPIDHYHDLPYRPRMMTVVPMVAFVNELSAVQSMSSLNWSGLQTRARKYRWYYPLRDLLKLKFVRKLIALQRTPFPHPGQWRALESAFKVVRKSRLKNVADANWRK</sequence>
<dbReference type="Pfam" id="PF01755">
    <property type="entry name" value="Glyco_transf_25"/>
    <property type="match status" value="1"/>
</dbReference>
<dbReference type="CDD" id="cd06532">
    <property type="entry name" value="Glyco_transf_25"/>
    <property type="match status" value="1"/>
</dbReference>
<gene>
    <name evidence="5" type="ORF">BLL52_1123</name>
</gene>
<dbReference type="GO" id="GO:0009103">
    <property type="term" value="P:lipopolysaccharide biosynthetic process"/>
    <property type="evidence" value="ECO:0007669"/>
    <property type="project" value="UniProtKB-KW"/>
</dbReference>
<evidence type="ECO:0000256" key="1">
    <source>
        <dbReference type="ARBA" id="ARBA00005068"/>
    </source>
</evidence>
<dbReference type="EMBL" id="MSYM01000008">
    <property type="protein sequence ID" value="OLP07293.1"/>
    <property type="molecule type" value="Genomic_DNA"/>
</dbReference>
<evidence type="ECO:0000256" key="3">
    <source>
        <dbReference type="ARBA" id="ARBA00022985"/>
    </source>
</evidence>
<evidence type="ECO:0000259" key="4">
    <source>
        <dbReference type="Pfam" id="PF01755"/>
    </source>
</evidence>
<organism evidence="5 6">
    <name type="scientific">Rhodoferax antarcticus ANT.BR</name>
    <dbReference type="NCBI Taxonomy" id="1111071"/>
    <lineage>
        <taxon>Bacteria</taxon>
        <taxon>Pseudomonadati</taxon>
        <taxon>Pseudomonadota</taxon>
        <taxon>Betaproteobacteria</taxon>
        <taxon>Burkholderiales</taxon>
        <taxon>Comamonadaceae</taxon>
        <taxon>Rhodoferax</taxon>
    </lineage>
</organism>
<keyword evidence="3" id="KW-0448">Lipopolysaccharide biosynthesis</keyword>
<reference evidence="5 6" key="1">
    <citation type="submission" date="2017-01" db="EMBL/GenBank/DDBJ databases">
        <title>Genome sequence of Rhodoferax antarcticus ANT.BR, a psychrophilic purple nonsulfur bacterium from an Antarctic microbial mat.</title>
        <authorList>
            <person name="Baker J."/>
            <person name="Riester C."/>
            <person name="Skinner B."/>
            <person name="Newell A."/>
            <person name="Swingley W."/>
            <person name="Madigan M."/>
            <person name="Jung D."/>
            <person name="Asao M."/>
            <person name="Chen M."/>
            <person name="Loughlin P."/>
            <person name="Pan H."/>
            <person name="Lin S."/>
            <person name="Li N."/>
            <person name="Shaw J."/>
            <person name="Prado M."/>
            <person name="Sherman C."/>
            <person name="Li X."/>
            <person name="Tang J."/>
            <person name="Blankenship R."/>
            <person name="Zhao T."/>
            <person name="Touchman J."/>
            <person name="Sattley M."/>
        </authorList>
    </citation>
    <scope>NUCLEOTIDE SEQUENCE [LARGE SCALE GENOMIC DNA]</scope>
    <source>
        <strain evidence="5 6">ANT.BR</strain>
    </source>
</reference>
<accession>A0A1Q8YH16</accession>
<dbReference type="InterPro" id="IPR002654">
    <property type="entry name" value="Glyco_trans_25"/>
</dbReference>
<evidence type="ECO:0000256" key="2">
    <source>
        <dbReference type="ARBA" id="ARBA00005222"/>
    </source>
</evidence>
<dbReference type="UniPathway" id="UPA00820"/>
<dbReference type="Proteomes" id="UP000185911">
    <property type="component" value="Unassembled WGS sequence"/>
</dbReference>
<keyword evidence="5" id="KW-0808">Transferase</keyword>
<proteinExistence type="predicted"/>
<keyword evidence="6" id="KW-1185">Reference proteome</keyword>
<evidence type="ECO:0000313" key="6">
    <source>
        <dbReference type="Proteomes" id="UP000185911"/>
    </source>
</evidence>
<comment type="pathway">
    <text evidence="1">Bacterial outer membrane biogenesis; lipooligosaccharide biosynthesis.</text>
</comment>
<feature type="domain" description="Glycosyl transferase family 25" evidence="4">
    <location>
        <begin position="5"/>
        <end position="178"/>
    </location>
</feature>